<evidence type="ECO:0000313" key="2">
    <source>
        <dbReference type="EMBL" id="MFC7349615.1"/>
    </source>
</evidence>
<accession>A0ABW2M6W8</accession>
<dbReference type="SUPFAM" id="SSF51182">
    <property type="entry name" value="RmlC-like cupins"/>
    <property type="match status" value="1"/>
</dbReference>
<dbReference type="PANTHER" id="PTHR36440">
    <property type="entry name" value="PUTATIVE (AFU_ORTHOLOGUE AFUA_8G07350)-RELATED"/>
    <property type="match status" value="1"/>
</dbReference>
<name>A0ABW2M6W8_9ACTN</name>
<dbReference type="InterPro" id="IPR011051">
    <property type="entry name" value="RmlC_Cupin_sf"/>
</dbReference>
<gene>
    <name evidence="2" type="ORF">ACFQW9_03130</name>
</gene>
<protein>
    <submittedName>
        <fullName evidence="2">Cupin domain-containing protein</fullName>
    </submittedName>
</protein>
<dbReference type="Pfam" id="PF07883">
    <property type="entry name" value="Cupin_2"/>
    <property type="match status" value="1"/>
</dbReference>
<keyword evidence="3" id="KW-1185">Reference proteome</keyword>
<dbReference type="RefSeq" id="WP_319284134.1">
    <property type="nucleotide sequence ID" value="NZ_JBHTCK010000001.1"/>
</dbReference>
<dbReference type="PANTHER" id="PTHR36440:SF1">
    <property type="entry name" value="PUTATIVE (AFU_ORTHOLOGUE AFUA_8G07350)-RELATED"/>
    <property type="match status" value="1"/>
</dbReference>
<proteinExistence type="predicted"/>
<feature type="domain" description="Cupin type-2" evidence="1">
    <location>
        <begin position="65"/>
        <end position="131"/>
    </location>
</feature>
<dbReference type="Proteomes" id="UP001596509">
    <property type="component" value="Unassembled WGS sequence"/>
</dbReference>
<evidence type="ECO:0000259" key="1">
    <source>
        <dbReference type="Pfam" id="PF07883"/>
    </source>
</evidence>
<evidence type="ECO:0000313" key="3">
    <source>
        <dbReference type="Proteomes" id="UP001596509"/>
    </source>
</evidence>
<dbReference type="InterPro" id="IPR013096">
    <property type="entry name" value="Cupin_2"/>
</dbReference>
<reference evidence="3" key="1">
    <citation type="journal article" date="2019" name="Int. J. Syst. Evol. Microbiol.">
        <title>The Global Catalogue of Microorganisms (GCM) 10K type strain sequencing project: providing services to taxonomists for standard genome sequencing and annotation.</title>
        <authorList>
            <consortium name="The Broad Institute Genomics Platform"/>
            <consortium name="The Broad Institute Genome Sequencing Center for Infectious Disease"/>
            <person name="Wu L."/>
            <person name="Ma J."/>
        </authorList>
    </citation>
    <scope>NUCLEOTIDE SEQUENCE [LARGE SCALE GENOMIC DNA]</scope>
    <source>
        <strain evidence="3">ICMP 19430</strain>
    </source>
</reference>
<dbReference type="EMBL" id="JBHTCK010000001">
    <property type="protein sequence ID" value="MFC7349615.1"/>
    <property type="molecule type" value="Genomic_DNA"/>
</dbReference>
<dbReference type="Gene3D" id="2.60.120.10">
    <property type="entry name" value="Jelly Rolls"/>
    <property type="match status" value="1"/>
</dbReference>
<sequence>MTTVTTVRKPMSIPWGPQGAGTGSESITYVAPGEGPSVWALQGDKYTVKAGKGTTGPGFTLLEGEIAPDNGPPMHIHNDADEIFYLLDGELTVASGEEVIKAESGAFIFIPRGAKHKFRNDSSKITKLLFVLAPAGFENFFMEIGSPVVPGKDRPDEPVGYEQLVVQRAEDFGMIIVPE</sequence>
<dbReference type="InterPro" id="IPR014710">
    <property type="entry name" value="RmlC-like_jellyroll"/>
</dbReference>
<dbReference type="InterPro" id="IPR053146">
    <property type="entry name" value="QDO-like"/>
</dbReference>
<comment type="caution">
    <text evidence="2">The sequence shown here is derived from an EMBL/GenBank/DDBJ whole genome shotgun (WGS) entry which is preliminary data.</text>
</comment>
<organism evidence="2 3">
    <name type="scientific">Streptomyces caviscabies</name>
    <dbReference type="NCBI Taxonomy" id="90079"/>
    <lineage>
        <taxon>Bacteria</taxon>
        <taxon>Bacillati</taxon>
        <taxon>Actinomycetota</taxon>
        <taxon>Actinomycetes</taxon>
        <taxon>Kitasatosporales</taxon>
        <taxon>Streptomycetaceae</taxon>
        <taxon>Streptomyces</taxon>
    </lineage>
</organism>